<proteinExistence type="predicted"/>
<gene>
    <name evidence="1" type="ORF">MiTs_01046</name>
</gene>
<dbReference type="EMBL" id="BHVQ01000008">
    <property type="protein sequence ID" value="GCA79059.1"/>
    <property type="molecule type" value="Genomic_DNA"/>
</dbReference>
<sequence>MAKLLTKIIKSAGGGKHYLLVAGTASLLKNTII</sequence>
<name>A0A5A5RWI0_MICAE</name>
<organism evidence="1 2">
    <name type="scientific">Microcystis aeruginosa NIES-2521</name>
    <dbReference type="NCBI Taxonomy" id="2303983"/>
    <lineage>
        <taxon>Bacteria</taxon>
        <taxon>Bacillati</taxon>
        <taxon>Cyanobacteriota</taxon>
        <taxon>Cyanophyceae</taxon>
        <taxon>Oscillatoriophycideae</taxon>
        <taxon>Chroococcales</taxon>
        <taxon>Microcystaceae</taxon>
        <taxon>Microcystis</taxon>
    </lineage>
</organism>
<protein>
    <submittedName>
        <fullName evidence="1">Uncharacterized protein</fullName>
    </submittedName>
</protein>
<evidence type="ECO:0000313" key="1">
    <source>
        <dbReference type="EMBL" id="GCA79059.1"/>
    </source>
</evidence>
<accession>A0A5A5RWI0</accession>
<reference evidence="1 2" key="1">
    <citation type="submission" date="2018-09" db="EMBL/GenBank/DDBJ databases">
        <title>Evolutionary history of phycoerythrin pigmentation in the water bloom-forming cyanobacterium Microcystis aeruginosa.</title>
        <authorList>
            <person name="Tanabe Y."/>
            <person name="Tanabe Y."/>
            <person name="Yamaguchi H."/>
        </authorList>
    </citation>
    <scope>NUCLEOTIDE SEQUENCE [LARGE SCALE GENOMIC DNA]</scope>
    <source>
        <strain evidence="1 2">NIES-2521</strain>
    </source>
</reference>
<evidence type="ECO:0000313" key="2">
    <source>
        <dbReference type="Proteomes" id="UP000324689"/>
    </source>
</evidence>
<dbReference type="Proteomes" id="UP000324689">
    <property type="component" value="Unassembled WGS sequence"/>
</dbReference>
<comment type="caution">
    <text evidence="1">The sequence shown here is derived from an EMBL/GenBank/DDBJ whole genome shotgun (WGS) entry which is preliminary data.</text>
</comment>
<dbReference type="AlphaFoldDB" id="A0A5A5RWI0"/>